<evidence type="ECO:0000313" key="2">
    <source>
        <dbReference type="EMBL" id="CAK4002249.1"/>
    </source>
</evidence>
<dbReference type="AlphaFoldDB" id="A0AAI9EAF2"/>
<dbReference type="EMBL" id="CAVMBE010000022">
    <property type="protein sequence ID" value="CAK4002249.1"/>
    <property type="molecule type" value="Genomic_DNA"/>
</dbReference>
<reference evidence="2" key="1">
    <citation type="submission" date="2023-11" db="EMBL/GenBank/DDBJ databases">
        <authorList>
            <person name="Alioto T."/>
            <person name="Alioto T."/>
            <person name="Gomez Garrido J."/>
        </authorList>
    </citation>
    <scope>NUCLEOTIDE SEQUENCE</scope>
</reference>
<feature type="region of interest" description="Disordered" evidence="1">
    <location>
        <begin position="1"/>
        <end position="22"/>
    </location>
</feature>
<evidence type="ECO:0000313" key="3">
    <source>
        <dbReference type="Proteomes" id="UP001296104"/>
    </source>
</evidence>
<sequence length="125" mass="13829">MASSPNPAPETWRHKSVPQMNEEERLAALKDWAEEKKYVRPGEGGTMTIYGAGGPSFAIASSVPQPSNPDDKWAGQYDAPVGPPSYTAAPVEEPKKSSALRKWLEKRKEKKEMKRRESAPAYTPT</sequence>
<keyword evidence="3" id="KW-1185">Reference proteome</keyword>
<feature type="region of interest" description="Disordered" evidence="1">
    <location>
        <begin position="55"/>
        <end position="100"/>
    </location>
</feature>
<feature type="compositionally biased region" description="Basic and acidic residues" evidence="1">
    <location>
        <begin position="106"/>
        <end position="118"/>
    </location>
</feature>
<evidence type="ECO:0000256" key="1">
    <source>
        <dbReference type="SAM" id="MobiDB-lite"/>
    </source>
</evidence>
<dbReference type="Proteomes" id="UP001296104">
    <property type="component" value="Unassembled WGS sequence"/>
</dbReference>
<gene>
    <name evidence="2" type="ORF">LECACI_7A004206</name>
</gene>
<name>A0AAI9EAF2_9PEZI</name>
<feature type="region of interest" description="Disordered" evidence="1">
    <location>
        <begin position="106"/>
        <end position="125"/>
    </location>
</feature>
<organism evidence="2 3">
    <name type="scientific">Lecanosticta acicola</name>
    <dbReference type="NCBI Taxonomy" id="111012"/>
    <lineage>
        <taxon>Eukaryota</taxon>
        <taxon>Fungi</taxon>
        <taxon>Dikarya</taxon>
        <taxon>Ascomycota</taxon>
        <taxon>Pezizomycotina</taxon>
        <taxon>Dothideomycetes</taxon>
        <taxon>Dothideomycetidae</taxon>
        <taxon>Mycosphaerellales</taxon>
        <taxon>Mycosphaerellaceae</taxon>
        <taxon>Lecanosticta</taxon>
    </lineage>
</organism>
<accession>A0AAI9EAF2</accession>
<protein>
    <submittedName>
        <fullName evidence="2">Uncharacterized protein</fullName>
    </submittedName>
</protein>
<proteinExistence type="predicted"/>
<comment type="caution">
    <text evidence="2">The sequence shown here is derived from an EMBL/GenBank/DDBJ whole genome shotgun (WGS) entry which is preliminary data.</text>
</comment>